<proteinExistence type="predicted"/>
<dbReference type="PROSITE" id="PS51257">
    <property type="entry name" value="PROKAR_LIPOPROTEIN"/>
    <property type="match status" value="1"/>
</dbReference>
<accession>A0A813HBM8</accession>
<sequence>MKSQALLDIRQDLLFEVASFCMSSLPHLLGACSTLRRSMLDSLGKARSLAMGDADVSFGFAEILAVWGSQLETLVIEGRAFTLQDLRLQSQISFEMFSLKEAIMLAPILRCGSANRLAYRSRCLDLRKLRPLSFGGQIRLDSGFFGMNFSPEKDVEVVLVAGLLQIEDRGPEPHLWSHLWSRLWASVTGRRQVVGTIVLDTRYDSHSVKRAREVASWRCGVRFVNNGPSAGQAREPSCWPHPIFWFLAVALMLVLRTFEDSHAKETGYPGALMPHHPLKLMSFVERLHQDVLLEGPAAARSIGSSTSLLSEL</sequence>
<dbReference type="AlphaFoldDB" id="A0A813HBM8"/>
<organism evidence="1 2">
    <name type="scientific">Polarella glacialis</name>
    <name type="common">Dinoflagellate</name>
    <dbReference type="NCBI Taxonomy" id="89957"/>
    <lineage>
        <taxon>Eukaryota</taxon>
        <taxon>Sar</taxon>
        <taxon>Alveolata</taxon>
        <taxon>Dinophyceae</taxon>
        <taxon>Suessiales</taxon>
        <taxon>Suessiaceae</taxon>
        <taxon>Polarella</taxon>
    </lineage>
</organism>
<evidence type="ECO:0000313" key="1">
    <source>
        <dbReference type="EMBL" id="CAE8635592.1"/>
    </source>
</evidence>
<evidence type="ECO:0000313" key="2">
    <source>
        <dbReference type="Proteomes" id="UP000654075"/>
    </source>
</evidence>
<name>A0A813HBM8_POLGL</name>
<dbReference type="OrthoDB" id="10676535at2759"/>
<protein>
    <submittedName>
        <fullName evidence="1">Uncharacterized protein</fullName>
    </submittedName>
</protein>
<reference evidence="1" key="1">
    <citation type="submission" date="2021-02" db="EMBL/GenBank/DDBJ databases">
        <authorList>
            <person name="Dougan E. K."/>
            <person name="Rhodes N."/>
            <person name="Thang M."/>
            <person name="Chan C."/>
        </authorList>
    </citation>
    <scope>NUCLEOTIDE SEQUENCE</scope>
</reference>
<gene>
    <name evidence="1" type="ORF">PGLA1383_LOCUS51192</name>
</gene>
<keyword evidence="2" id="KW-1185">Reference proteome</keyword>
<comment type="caution">
    <text evidence="1">The sequence shown here is derived from an EMBL/GenBank/DDBJ whole genome shotgun (WGS) entry which is preliminary data.</text>
</comment>
<dbReference type="EMBL" id="CAJNNV010031316">
    <property type="protein sequence ID" value="CAE8635592.1"/>
    <property type="molecule type" value="Genomic_DNA"/>
</dbReference>
<dbReference type="Proteomes" id="UP000654075">
    <property type="component" value="Unassembled WGS sequence"/>
</dbReference>